<sequence length="103" mass="10362">MFAAGTTLWNSLWAAYGQGRVPAGLLGRVGAAQRVVGLLMAPVGAALAGLAGAAYGVAPVVGAAALVFALVTLLAWRALRRGRDAVAPTRAGTAGRPEPLRSR</sequence>
<dbReference type="EMBL" id="BAABGU010000010">
    <property type="protein sequence ID" value="GAA4568331.1"/>
    <property type="molecule type" value="Genomic_DNA"/>
</dbReference>
<dbReference type="InterPro" id="IPR036259">
    <property type="entry name" value="MFS_trans_sf"/>
</dbReference>
<protein>
    <recommendedName>
        <fullName evidence="4">MFS transporter</fullName>
    </recommendedName>
</protein>
<evidence type="ECO:0008006" key="4">
    <source>
        <dbReference type="Google" id="ProtNLM"/>
    </source>
</evidence>
<keyword evidence="3" id="KW-1185">Reference proteome</keyword>
<keyword evidence="1" id="KW-0812">Transmembrane</keyword>
<keyword evidence="1" id="KW-0472">Membrane</keyword>
<reference evidence="3" key="1">
    <citation type="journal article" date="2019" name="Int. J. Syst. Evol. Microbiol.">
        <title>The Global Catalogue of Microorganisms (GCM) 10K type strain sequencing project: providing services to taxonomists for standard genome sequencing and annotation.</title>
        <authorList>
            <consortium name="The Broad Institute Genomics Platform"/>
            <consortium name="The Broad Institute Genome Sequencing Center for Infectious Disease"/>
            <person name="Wu L."/>
            <person name="Ma J."/>
        </authorList>
    </citation>
    <scope>NUCLEOTIDE SEQUENCE [LARGE SCALE GENOMIC DNA]</scope>
    <source>
        <strain evidence="3">JCM 3175</strain>
    </source>
</reference>
<evidence type="ECO:0000313" key="2">
    <source>
        <dbReference type="EMBL" id="GAA4568331.1"/>
    </source>
</evidence>
<organism evidence="2 3">
    <name type="scientific">Micromonospora coerulea</name>
    <dbReference type="NCBI Taxonomy" id="47856"/>
    <lineage>
        <taxon>Bacteria</taxon>
        <taxon>Bacillati</taxon>
        <taxon>Actinomycetota</taxon>
        <taxon>Actinomycetes</taxon>
        <taxon>Micromonosporales</taxon>
        <taxon>Micromonosporaceae</taxon>
        <taxon>Micromonospora</taxon>
    </lineage>
</organism>
<gene>
    <name evidence="2" type="ORF">GCM10023176_22480</name>
</gene>
<keyword evidence="1" id="KW-1133">Transmembrane helix</keyword>
<feature type="transmembrane region" description="Helical" evidence="1">
    <location>
        <begin position="61"/>
        <end position="79"/>
    </location>
</feature>
<evidence type="ECO:0000256" key="1">
    <source>
        <dbReference type="SAM" id="Phobius"/>
    </source>
</evidence>
<evidence type="ECO:0000313" key="3">
    <source>
        <dbReference type="Proteomes" id="UP001500307"/>
    </source>
</evidence>
<dbReference type="Proteomes" id="UP001500307">
    <property type="component" value="Unassembled WGS sequence"/>
</dbReference>
<accession>A0ABP8SIW4</accession>
<feature type="transmembrane region" description="Helical" evidence="1">
    <location>
        <begin position="35"/>
        <end position="55"/>
    </location>
</feature>
<name>A0ABP8SIW4_9ACTN</name>
<comment type="caution">
    <text evidence="2">The sequence shown here is derived from an EMBL/GenBank/DDBJ whole genome shotgun (WGS) entry which is preliminary data.</text>
</comment>
<dbReference type="SUPFAM" id="SSF103473">
    <property type="entry name" value="MFS general substrate transporter"/>
    <property type="match status" value="1"/>
</dbReference>
<proteinExistence type="predicted"/>